<proteinExistence type="predicted"/>
<dbReference type="Gene3D" id="3.40.1280.30">
    <property type="match status" value="1"/>
</dbReference>
<dbReference type="EC" id="2.1.1.221" evidence="1"/>
<feature type="compositionally biased region" description="Basic and acidic residues" evidence="9">
    <location>
        <begin position="99"/>
        <end position="108"/>
    </location>
</feature>
<dbReference type="GO" id="GO:0000049">
    <property type="term" value="F:tRNA binding"/>
    <property type="evidence" value="ECO:0007669"/>
    <property type="project" value="TreeGrafter"/>
</dbReference>
<evidence type="ECO:0000256" key="2">
    <source>
        <dbReference type="ARBA" id="ARBA00020451"/>
    </source>
</evidence>
<accession>A0A517L6V8</accession>
<dbReference type="PROSITE" id="PS51675">
    <property type="entry name" value="SAM_MT_TRM10"/>
    <property type="match status" value="1"/>
</dbReference>
<feature type="compositionally biased region" description="Basic and acidic residues" evidence="9">
    <location>
        <begin position="75"/>
        <end position="86"/>
    </location>
</feature>
<feature type="compositionally biased region" description="Acidic residues" evidence="9">
    <location>
        <begin position="369"/>
        <end position="385"/>
    </location>
</feature>
<dbReference type="GO" id="GO:0052905">
    <property type="term" value="F:tRNA (guanosine(9)-N1)-methyltransferase activity"/>
    <property type="evidence" value="ECO:0007669"/>
    <property type="project" value="UniProtKB-EC"/>
</dbReference>
<dbReference type="GO" id="GO:0002939">
    <property type="term" value="P:tRNA N1-guanine methylation"/>
    <property type="evidence" value="ECO:0007669"/>
    <property type="project" value="TreeGrafter"/>
</dbReference>
<name>A0A517L6V8_9PEZI</name>
<evidence type="ECO:0000256" key="3">
    <source>
        <dbReference type="ARBA" id="ARBA00022603"/>
    </source>
</evidence>
<feature type="region of interest" description="Disordered" evidence="9">
    <location>
        <begin position="348"/>
        <end position="395"/>
    </location>
</feature>
<dbReference type="InterPro" id="IPR038459">
    <property type="entry name" value="MT_TRM10-typ_sf"/>
</dbReference>
<keyword evidence="4" id="KW-0808">Transferase</keyword>
<dbReference type="CDD" id="cd18089">
    <property type="entry name" value="SPOUT_Trm10-like"/>
    <property type="match status" value="1"/>
</dbReference>
<evidence type="ECO:0000256" key="7">
    <source>
        <dbReference type="ARBA" id="ARBA00032166"/>
    </source>
</evidence>
<evidence type="ECO:0000313" key="11">
    <source>
        <dbReference type="EMBL" id="QDS71369.1"/>
    </source>
</evidence>
<keyword evidence="5" id="KW-0949">S-adenosyl-L-methionine</keyword>
<dbReference type="PANTHER" id="PTHR13563:SF13">
    <property type="entry name" value="TRNA METHYLTRANSFERASE 10 HOMOLOG A"/>
    <property type="match status" value="1"/>
</dbReference>
<gene>
    <name evidence="11" type="ORF">FKW77_002581</name>
</gene>
<evidence type="ECO:0000259" key="10">
    <source>
        <dbReference type="PROSITE" id="PS51675"/>
    </source>
</evidence>
<evidence type="ECO:0000256" key="4">
    <source>
        <dbReference type="ARBA" id="ARBA00022679"/>
    </source>
</evidence>
<protein>
    <recommendedName>
        <fullName evidence="2">tRNA (guanine(9)-N1)-methyltransferase</fullName>
        <ecNumber evidence="1">2.1.1.221</ecNumber>
    </recommendedName>
    <alternativeName>
        <fullName evidence="7">tRNA methyltransferase 10</fullName>
    </alternativeName>
    <alternativeName>
        <fullName evidence="6">tRNA(m1G9)-methyltransferase</fullName>
    </alternativeName>
</protein>
<dbReference type="EMBL" id="CP042190">
    <property type="protein sequence ID" value="QDS71369.1"/>
    <property type="molecule type" value="Genomic_DNA"/>
</dbReference>
<comment type="catalytic activity">
    <reaction evidence="8">
        <text>guanosine(9) in tRNA + S-adenosyl-L-methionine = N(1)-methylguanosine(9) in tRNA + S-adenosyl-L-homocysteine + H(+)</text>
        <dbReference type="Rhea" id="RHEA:43156"/>
        <dbReference type="Rhea" id="RHEA-COMP:10367"/>
        <dbReference type="Rhea" id="RHEA-COMP:10368"/>
        <dbReference type="ChEBI" id="CHEBI:15378"/>
        <dbReference type="ChEBI" id="CHEBI:57856"/>
        <dbReference type="ChEBI" id="CHEBI:59789"/>
        <dbReference type="ChEBI" id="CHEBI:73542"/>
        <dbReference type="ChEBI" id="CHEBI:74269"/>
        <dbReference type="EC" id="2.1.1.221"/>
    </reaction>
</comment>
<sequence>MEAEERPAKMQKISHAFDNEDAEIAALNDQENGEDEAEVQNAIPNGSAALHEKRERSPLPEGMSRSAYKKMKRQAKIDASKEERKAKDKQRKKDSKARRREEAQRAEEAGIPVAPTPNQALFVRRQKSVQLPVTIIIDCSYDEKMLPTEITSLSSQITRCYSDNSKAKYRVHLAVSSFNKRLKERFDTVLDETYKKWKGVKFLEEDFVQVAEQAKGWMTQDLKHDYSQSAFARHNKSVEGEERRELEGEVIYLSSDSDNVIDKLEPHCTYIIGGLVDRNREKGICYKAAMKAGVKTARLPIGEFLEMNSRKVLTTNHVNEIMLHWLDIGDWGEAFMKVIPKRKGLALKGQARDTEEENAERTDGAEIGGDVEDNAEEDELEPEPEEAQKESTALL</sequence>
<evidence type="ECO:0000256" key="8">
    <source>
        <dbReference type="ARBA" id="ARBA00048434"/>
    </source>
</evidence>
<dbReference type="STRING" id="50376.A0A517L6V8"/>
<evidence type="ECO:0000256" key="6">
    <source>
        <dbReference type="ARBA" id="ARBA00031792"/>
    </source>
</evidence>
<evidence type="ECO:0000256" key="9">
    <source>
        <dbReference type="SAM" id="MobiDB-lite"/>
    </source>
</evidence>
<dbReference type="Proteomes" id="UP000316270">
    <property type="component" value="Chromosome 6"/>
</dbReference>
<keyword evidence="3" id="KW-0489">Methyltransferase</keyword>
<evidence type="ECO:0000256" key="5">
    <source>
        <dbReference type="ARBA" id="ARBA00022691"/>
    </source>
</evidence>
<feature type="domain" description="SAM-dependent MTase TRM10-type" evidence="10">
    <location>
        <begin position="121"/>
        <end position="346"/>
    </location>
</feature>
<dbReference type="PANTHER" id="PTHR13563">
    <property type="entry name" value="TRNA (GUANINE-9-) METHYLTRANSFERASE"/>
    <property type="match status" value="1"/>
</dbReference>
<dbReference type="InterPro" id="IPR028564">
    <property type="entry name" value="MT_TRM10-typ"/>
</dbReference>
<keyword evidence="12" id="KW-1185">Reference proteome</keyword>
<organism evidence="11 12">
    <name type="scientific">Venturia effusa</name>
    <dbReference type="NCBI Taxonomy" id="50376"/>
    <lineage>
        <taxon>Eukaryota</taxon>
        <taxon>Fungi</taxon>
        <taxon>Dikarya</taxon>
        <taxon>Ascomycota</taxon>
        <taxon>Pezizomycotina</taxon>
        <taxon>Dothideomycetes</taxon>
        <taxon>Pleosporomycetidae</taxon>
        <taxon>Venturiales</taxon>
        <taxon>Venturiaceae</taxon>
        <taxon>Venturia</taxon>
    </lineage>
</organism>
<dbReference type="OrthoDB" id="278300at2759"/>
<dbReference type="GO" id="GO:0005634">
    <property type="term" value="C:nucleus"/>
    <property type="evidence" value="ECO:0007669"/>
    <property type="project" value="TreeGrafter"/>
</dbReference>
<reference evidence="11 12" key="1">
    <citation type="submission" date="2019-07" db="EMBL/GenBank/DDBJ databases">
        <title>Finished genome of Venturia effusa.</title>
        <authorList>
            <person name="Young C.A."/>
            <person name="Cox M.P."/>
            <person name="Ganley A.R.D."/>
            <person name="David W.J."/>
        </authorList>
    </citation>
    <scope>NUCLEOTIDE SEQUENCE [LARGE SCALE GENOMIC DNA]</scope>
    <source>
        <strain evidence="12">albino</strain>
    </source>
</reference>
<dbReference type="InterPro" id="IPR007356">
    <property type="entry name" value="tRNA_m1G_MeTrfase_euk"/>
</dbReference>
<dbReference type="AlphaFoldDB" id="A0A517L6V8"/>
<evidence type="ECO:0000313" key="12">
    <source>
        <dbReference type="Proteomes" id="UP000316270"/>
    </source>
</evidence>
<feature type="region of interest" description="Disordered" evidence="9">
    <location>
        <begin position="28"/>
        <end position="112"/>
    </location>
</feature>
<evidence type="ECO:0000256" key="1">
    <source>
        <dbReference type="ARBA" id="ARBA00012797"/>
    </source>
</evidence>
<feature type="compositionally biased region" description="Basic residues" evidence="9">
    <location>
        <begin position="87"/>
        <end position="98"/>
    </location>
</feature>